<organism evidence="6 7">
    <name type="scientific">Psychromarinibacter sediminicola</name>
    <dbReference type="NCBI Taxonomy" id="3033385"/>
    <lineage>
        <taxon>Bacteria</taxon>
        <taxon>Pseudomonadati</taxon>
        <taxon>Pseudomonadota</taxon>
        <taxon>Alphaproteobacteria</taxon>
        <taxon>Rhodobacterales</taxon>
        <taxon>Paracoccaceae</taxon>
        <taxon>Psychromarinibacter</taxon>
    </lineage>
</organism>
<evidence type="ECO:0000256" key="3">
    <source>
        <dbReference type="ARBA" id="ARBA00023125"/>
    </source>
</evidence>
<feature type="domain" description="HTH lysR-type" evidence="5">
    <location>
        <begin position="7"/>
        <end position="64"/>
    </location>
</feature>
<keyword evidence="2" id="KW-0805">Transcription regulation</keyword>
<sequence length="304" mass="32483">MRALNTINLSGLRAVEAIGRTGSLATAAAELGVTPGALSQRLAKIEAALGRTLFARRPGGLVPTAPCAAALPRLTRALQDMAATVEDLRATGSRTLTVSVAPIFASRWLIWRIHRFAAAHPDISVRLEPTVALVDPDASGVDACIRVGRTPGRGVEATRLLQQRVFPVCAPALGATIATPADLFRHPVIRETEQLFGWDVWLDGHGLAVADIPAGPSYGDASLCLDAAMAGQGVFMAWETLAADQVDGQRLVAPFPDRVATGASYWFLTGPHSGRRPALRSFRTWLQAEMDRSVADWRRAATLR</sequence>
<dbReference type="InterPro" id="IPR058163">
    <property type="entry name" value="LysR-type_TF_proteobact-type"/>
</dbReference>
<dbReference type="SUPFAM" id="SSF53850">
    <property type="entry name" value="Periplasmic binding protein-like II"/>
    <property type="match status" value="1"/>
</dbReference>
<dbReference type="GO" id="GO:0043565">
    <property type="term" value="F:sequence-specific DNA binding"/>
    <property type="evidence" value="ECO:0007669"/>
    <property type="project" value="TreeGrafter"/>
</dbReference>
<gene>
    <name evidence="6" type="ORF">P1J78_04440</name>
</gene>
<evidence type="ECO:0000256" key="4">
    <source>
        <dbReference type="ARBA" id="ARBA00023163"/>
    </source>
</evidence>
<protein>
    <submittedName>
        <fullName evidence="6">LysR substrate-binding domain-containing protein</fullName>
    </submittedName>
</protein>
<comment type="caution">
    <text evidence="6">The sequence shown here is derived from an EMBL/GenBank/DDBJ whole genome shotgun (WGS) entry which is preliminary data.</text>
</comment>
<dbReference type="AlphaFoldDB" id="A0AAE3NSX9"/>
<keyword evidence="7" id="KW-1185">Reference proteome</keyword>
<evidence type="ECO:0000313" key="6">
    <source>
        <dbReference type="EMBL" id="MDF0599972.1"/>
    </source>
</evidence>
<proteinExistence type="inferred from homology"/>
<dbReference type="InterPro" id="IPR036390">
    <property type="entry name" value="WH_DNA-bd_sf"/>
</dbReference>
<dbReference type="RefSeq" id="WP_275566115.1">
    <property type="nucleotide sequence ID" value="NZ_JARGYC010000007.1"/>
</dbReference>
<dbReference type="Gene3D" id="3.40.190.10">
    <property type="entry name" value="Periplasmic binding protein-like II"/>
    <property type="match status" value="2"/>
</dbReference>
<evidence type="ECO:0000256" key="1">
    <source>
        <dbReference type="ARBA" id="ARBA00009437"/>
    </source>
</evidence>
<dbReference type="InterPro" id="IPR005119">
    <property type="entry name" value="LysR_subst-bd"/>
</dbReference>
<dbReference type="Pfam" id="PF00126">
    <property type="entry name" value="HTH_1"/>
    <property type="match status" value="1"/>
</dbReference>
<dbReference type="PROSITE" id="PS50931">
    <property type="entry name" value="HTH_LYSR"/>
    <property type="match status" value="1"/>
</dbReference>
<evidence type="ECO:0000256" key="2">
    <source>
        <dbReference type="ARBA" id="ARBA00023015"/>
    </source>
</evidence>
<dbReference type="SUPFAM" id="SSF46785">
    <property type="entry name" value="Winged helix' DNA-binding domain"/>
    <property type="match status" value="1"/>
</dbReference>
<dbReference type="Pfam" id="PF03466">
    <property type="entry name" value="LysR_substrate"/>
    <property type="match status" value="1"/>
</dbReference>
<dbReference type="PANTHER" id="PTHR30537:SF26">
    <property type="entry name" value="GLYCINE CLEAVAGE SYSTEM TRANSCRIPTIONAL ACTIVATOR"/>
    <property type="match status" value="1"/>
</dbReference>
<reference evidence="6" key="1">
    <citation type="submission" date="2023-03" db="EMBL/GenBank/DDBJ databases">
        <title>Multiphase analysis and comparison of six strains from genera Psychromarinibacter, Lutimaribacter, and Maritimibacter, including a novel species: Psychromarinibacter sediminicola sp. nov.</title>
        <authorList>
            <person name="Wang Y.-H."/>
            <person name="Ye M.-Q."/>
            <person name="Du Z.-J."/>
        </authorList>
    </citation>
    <scope>NUCLEOTIDE SEQUENCE</scope>
    <source>
        <strain evidence="6">C21-152</strain>
    </source>
</reference>
<keyword evidence="4" id="KW-0804">Transcription</keyword>
<keyword evidence="3" id="KW-0238">DNA-binding</keyword>
<dbReference type="InterPro" id="IPR000847">
    <property type="entry name" value="LysR_HTH_N"/>
</dbReference>
<dbReference type="CDD" id="cd08432">
    <property type="entry name" value="PBP2_GcdR_TrpI_HvrB_AmpR_like"/>
    <property type="match status" value="1"/>
</dbReference>
<evidence type="ECO:0000313" key="7">
    <source>
        <dbReference type="Proteomes" id="UP001220964"/>
    </source>
</evidence>
<dbReference type="EMBL" id="JARGYC010000007">
    <property type="protein sequence ID" value="MDF0599972.1"/>
    <property type="molecule type" value="Genomic_DNA"/>
</dbReference>
<dbReference type="InterPro" id="IPR036388">
    <property type="entry name" value="WH-like_DNA-bd_sf"/>
</dbReference>
<dbReference type="PANTHER" id="PTHR30537">
    <property type="entry name" value="HTH-TYPE TRANSCRIPTIONAL REGULATOR"/>
    <property type="match status" value="1"/>
</dbReference>
<dbReference type="GO" id="GO:0006351">
    <property type="term" value="P:DNA-templated transcription"/>
    <property type="evidence" value="ECO:0007669"/>
    <property type="project" value="TreeGrafter"/>
</dbReference>
<name>A0AAE3NSX9_9RHOB</name>
<accession>A0AAE3NSX9</accession>
<comment type="similarity">
    <text evidence="1">Belongs to the LysR transcriptional regulatory family.</text>
</comment>
<dbReference type="GO" id="GO:0003700">
    <property type="term" value="F:DNA-binding transcription factor activity"/>
    <property type="evidence" value="ECO:0007669"/>
    <property type="project" value="InterPro"/>
</dbReference>
<evidence type="ECO:0000259" key="5">
    <source>
        <dbReference type="PROSITE" id="PS50931"/>
    </source>
</evidence>
<dbReference type="Proteomes" id="UP001220964">
    <property type="component" value="Unassembled WGS sequence"/>
</dbReference>
<dbReference type="Gene3D" id="1.10.10.10">
    <property type="entry name" value="Winged helix-like DNA-binding domain superfamily/Winged helix DNA-binding domain"/>
    <property type="match status" value="1"/>
</dbReference>